<dbReference type="InterPro" id="IPR036291">
    <property type="entry name" value="NAD(P)-bd_dom_sf"/>
</dbReference>
<evidence type="ECO:0000256" key="6">
    <source>
        <dbReference type="ARBA" id="ARBA00023136"/>
    </source>
</evidence>
<feature type="transmembrane region" description="Helical" evidence="7">
    <location>
        <begin position="334"/>
        <end position="353"/>
    </location>
</feature>
<gene>
    <name evidence="9" type="ORF">UV41_C0058G0006</name>
</gene>
<comment type="subcellular location">
    <subcellularLocation>
        <location evidence="1">Membrane</location>
        <topology evidence="1">Multi-pass membrane protein</topology>
    </subcellularLocation>
</comment>
<evidence type="ECO:0000256" key="5">
    <source>
        <dbReference type="ARBA" id="ARBA00022989"/>
    </source>
</evidence>
<accession>A0A0G1E3X4</accession>
<sequence length="572" mass="62725">MVESNALFIQLAIVLGLAAGVGYAVKRFRLPLVVAYLIAGVLLSFLQIFDTTSSLALTFLPEIGIAFVLFFVGMELDLKEIKYLGKPIIITSLGQIILSIFAGFLITTFLGFPPTESFLLGVGLSFSSTIVVVKLLLEKKDASSLYGKLSIGILLLEDLVAILFLMFMSVGSSALSLGLQDILPLTTLFLKGVFLLILSLVLSRYALKGLFGAVAGSAELLFLSALAWCFIFVAVSILLGFSVVIGAFLAGVALANSDFHFEIQGKVKPLRDFFVTLFFVYLGSQVVFTQIGQVLPLIIIFTLYALVFKPFIFLLILGIFGFRRHTIFQTALNLSQISEFSLIVLMVGIKAGMVSHEALTAMALTGVISIIISSIMITYSRQIYRKILPILGFFEHGGLTHQTESKEVGLMVEDHVVLIGAHRMGGEIARFLIRERIPFLAVDFNPDIIKKLVENKIHALYGDIGDPEILEFLNLEKSKLVISTAQNTDDNLILLSEIKRRKVGAVIITRAASALEAESLYKAGADYVILPEVVSGEFITDSLRNHWPSLAFFKDRSGIELRKLAQNHLAVE</sequence>
<feature type="transmembrane region" description="Helical" evidence="7">
    <location>
        <begin position="55"/>
        <end position="76"/>
    </location>
</feature>
<feature type="domain" description="RCK N-terminal" evidence="8">
    <location>
        <begin position="413"/>
        <end position="529"/>
    </location>
</feature>
<dbReference type="GO" id="GO:0016020">
    <property type="term" value="C:membrane"/>
    <property type="evidence" value="ECO:0007669"/>
    <property type="project" value="UniProtKB-SubCell"/>
</dbReference>
<protein>
    <submittedName>
        <fullName evidence="9">Sodium/hydrogen exchanger</fullName>
    </submittedName>
</protein>
<evidence type="ECO:0000256" key="7">
    <source>
        <dbReference type="SAM" id="Phobius"/>
    </source>
</evidence>
<feature type="transmembrane region" description="Helical" evidence="7">
    <location>
        <begin position="209"/>
        <end position="233"/>
    </location>
</feature>
<dbReference type="InterPro" id="IPR038770">
    <property type="entry name" value="Na+/solute_symporter_sf"/>
</dbReference>
<feature type="transmembrane region" description="Helical" evidence="7">
    <location>
        <begin position="297"/>
        <end position="322"/>
    </location>
</feature>
<dbReference type="GO" id="GO:0015297">
    <property type="term" value="F:antiporter activity"/>
    <property type="evidence" value="ECO:0007669"/>
    <property type="project" value="InterPro"/>
</dbReference>
<dbReference type="EMBL" id="LCEJ01000058">
    <property type="protein sequence ID" value="KKS69293.1"/>
    <property type="molecule type" value="Genomic_DNA"/>
</dbReference>
<dbReference type="GO" id="GO:0006813">
    <property type="term" value="P:potassium ion transport"/>
    <property type="evidence" value="ECO:0007669"/>
    <property type="project" value="InterPro"/>
</dbReference>
<evidence type="ECO:0000256" key="2">
    <source>
        <dbReference type="ARBA" id="ARBA00005551"/>
    </source>
</evidence>
<dbReference type="PANTHER" id="PTHR42751:SF3">
    <property type="entry name" value="SODIUM_GLUTAMATE SYMPORTER"/>
    <property type="match status" value="1"/>
</dbReference>
<dbReference type="Proteomes" id="UP000034785">
    <property type="component" value="Unassembled WGS sequence"/>
</dbReference>
<proteinExistence type="inferred from homology"/>
<dbReference type="Pfam" id="PF00999">
    <property type="entry name" value="Na_H_Exchanger"/>
    <property type="match status" value="1"/>
</dbReference>
<dbReference type="SUPFAM" id="SSF51735">
    <property type="entry name" value="NAD(P)-binding Rossmann-fold domains"/>
    <property type="match status" value="1"/>
</dbReference>
<feature type="transmembrane region" description="Helical" evidence="7">
    <location>
        <begin position="6"/>
        <end position="25"/>
    </location>
</feature>
<evidence type="ECO:0000256" key="1">
    <source>
        <dbReference type="ARBA" id="ARBA00004141"/>
    </source>
</evidence>
<dbReference type="AlphaFoldDB" id="A0A0G1E3X4"/>
<reference evidence="9 10" key="1">
    <citation type="journal article" date="2015" name="Nature">
        <title>rRNA introns, odd ribosomes, and small enigmatic genomes across a large radiation of phyla.</title>
        <authorList>
            <person name="Brown C.T."/>
            <person name="Hug L.A."/>
            <person name="Thomas B.C."/>
            <person name="Sharon I."/>
            <person name="Castelle C.J."/>
            <person name="Singh A."/>
            <person name="Wilkins M.J."/>
            <person name="Williams K.H."/>
            <person name="Banfield J.F."/>
        </authorList>
    </citation>
    <scope>NUCLEOTIDE SEQUENCE [LARGE SCALE GENOMIC DNA]</scope>
</reference>
<feature type="transmembrane region" description="Helical" evidence="7">
    <location>
        <begin position="118"/>
        <end position="137"/>
    </location>
</feature>
<dbReference type="Gene3D" id="3.40.50.720">
    <property type="entry name" value="NAD(P)-binding Rossmann-like Domain"/>
    <property type="match status" value="1"/>
</dbReference>
<dbReference type="InterPro" id="IPR006153">
    <property type="entry name" value="Cation/H_exchanger_TM"/>
</dbReference>
<dbReference type="Pfam" id="PF02254">
    <property type="entry name" value="TrkA_N"/>
    <property type="match status" value="1"/>
</dbReference>
<keyword evidence="4 7" id="KW-0812">Transmembrane</keyword>
<name>A0A0G1E3X4_9BACT</name>
<dbReference type="PANTHER" id="PTHR42751">
    <property type="entry name" value="SODIUM/HYDROGEN EXCHANGER FAMILY/TRKA DOMAIN PROTEIN"/>
    <property type="match status" value="1"/>
</dbReference>
<feature type="transmembrane region" description="Helical" evidence="7">
    <location>
        <begin position="32"/>
        <end position="49"/>
    </location>
</feature>
<dbReference type="PROSITE" id="PS51201">
    <property type="entry name" value="RCK_N"/>
    <property type="match status" value="1"/>
</dbReference>
<feature type="transmembrane region" description="Helical" evidence="7">
    <location>
        <begin position="149"/>
        <end position="170"/>
    </location>
</feature>
<evidence type="ECO:0000259" key="8">
    <source>
        <dbReference type="PROSITE" id="PS51201"/>
    </source>
</evidence>
<keyword evidence="3" id="KW-0813">Transport</keyword>
<dbReference type="Gene3D" id="1.20.1530.20">
    <property type="match status" value="1"/>
</dbReference>
<keyword evidence="5 7" id="KW-1133">Transmembrane helix</keyword>
<feature type="transmembrane region" description="Helical" evidence="7">
    <location>
        <begin position="273"/>
        <end position="291"/>
    </location>
</feature>
<feature type="transmembrane region" description="Helical" evidence="7">
    <location>
        <begin position="88"/>
        <end position="112"/>
    </location>
</feature>
<keyword evidence="6 7" id="KW-0472">Membrane</keyword>
<feature type="transmembrane region" description="Helical" evidence="7">
    <location>
        <begin position="359"/>
        <end position="379"/>
    </location>
</feature>
<feature type="transmembrane region" description="Helical" evidence="7">
    <location>
        <begin position="239"/>
        <end position="261"/>
    </location>
</feature>
<evidence type="ECO:0000313" key="9">
    <source>
        <dbReference type="EMBL" id="KKS69293.1"/>
    </source>
</evidence>
<evidence type="ECO:0000313" key="10">
    <source>
        <dbReference type="Proteomes" id="UP000034785"/>
    </source>
</evidence>
<evidence type="ECO:0000256" key="4">
    <source>
        <dbReference type="ARBA" id="ARBA00022692"/>
    </source>
</evidence>
<dbReference type="InterPro" id="IPR003148">
    <property type="entry name" value="RCK_N"/>
</dbReference>
<organism evidence="9 10">
    <name type="scientific">Candidatus Daviesbacteria bacterium GW2011_GWA2_42_7</name>
    <dbReference type="NCBI Taxonomy" id="1618425"/>
    <lineage>
        <taxon>Bacteria</taxon>
        <taxon>Candidatus Daviesiibacteriota</taxon>
    </lineage>
</organism>
<evidence type="ECO:0000256" key="3">
    <source>
        <dbReference type="ARBA" id="ARBA00022448"/>
    </source>
</evidence>
<comment type="caution">
    <text evidence="9">The sequence shown here is derived from an EMBL/GenBank/DDBJ whole genome shotgun (WGS) entry which is preliminary data.</text>
</comment>
<comment type="similarity">
    <text evidence="2">Belongs to the monovalent cation:proton antiporter 2 (CPA2) transporter (TC 2.A.37) family.</text>
</comment>
<dbReference type="GO" id="GO:1902600">
    <property type="term" value="P:proton transmembrane transport"/>
    <property type="evidence" value="ECO:0007669"/>
    <property type="project" value="InterPro"/>
</dbReference>
<feature type="transmembrane region" description="Helical" evidence="7">
    <location>
        <begin position="182"/>
        <end position="202"/>
    </location>
</feature>